<reference evidence="1" key="1">
    <citation type="submission" date="2021-01" db="EMBL/GenBank/DDBJ databases">
        <authorList>
            <person name="Corre E."/>
            <person name="Pelletier E."/>
            <person name="Niang G."/>
            <person name="Scheremetjew M."/>
            <person name="Finn R."/>
            <person name="Kale V."/>
            <person name="Holt S."/>
            <person name="Cochrane G."/>
            <person name="Meng A."/>
            <person name="Brown T."/>
            <person name="Cohen L."/>
        </authorList>
    </citation>
    <scope>NUCLEOTIDE SEQUENCE</scope>
    <source>
        <strain evidence="1">CCMP645</strain>
    </source>
</reference>
<dbReference type="AlphaFoldDB" id="A0A7S4C0E2"/>
<protein>
    <submittedName>
        <fullName evidence="1">Uncharacterized protein</fullName>
    </submittedName>
</protein>
<organism evidence="1">
    <name type="scientific">Chrysotila carterae</name>
    <name type="common">Marine alga</name>
    <name type="synonym">Syracosphaera carterae</name>
    <dbReference type="NCBI Taxonomy" id="13221"/>
    <lineage>
        <taxon>Eukaryota</taxon>
        <taxon>Haptista</taxon>
        <taxon>Haptophyta</taxon>
        <taxon>Prymnesiophyceae</taxon>
        <taxon>Isochrysidales</taxon>
        <taxon>Isochrysidaceae</taxon>
        <taxon>Chrysotila</taxon>
    </lineage>
</organism>
<accession>A0A7S4C0E2</accession>
<name>A0A7S4C0E2_CHRCT</name>
<proteinExistence type="predicted"/>
<sequence length="109" mass="11835">MEGYEWKLFGTVLEVAGNGQTRISKKTSDLMLFPSVWAHFEQHIPTLDCQHPIVKGFVCALGTNESVPCLWKEASLLGGGHLTESKVLLDGLSFSHAAADARGCLFCPS</sequence>
<dbReference type="EMBL" id="HBIZ01056108">
    <property type="protein sequence ID" value="CAE0783013.1"/>
    <property type="molecule type" value="Transcribed_RNA"/>
</dbReference>
<evidence type="ECO:0000313" key="1">
    <source>
        <dbReference type="EMBL" id="CAE0783013.1"/>
    </source>
</evidence>
<gene>
    <name evidence="1" type="ORF">PCAR00345_LOCUS35716</name>
</gene>